<accession>A0ACC1LGB4</accession>
<keyword evidence="2" id="KW-1185">Reference proteome</keyword>
<sequence>MHPYTKLVWTNPDELHASNGKRRDLSILEEPSISGTRGSNTVHDSLRVDPENSEDEEYIPGMLDEAGNDTQTMDPHIDAESLLHLVEHRQGLTYRHIAARRRQQLGRPPRKQPRSDNQSPGAS</sequence>
<evidence type="ECO:0000313" key="2">
    <source>
        <dbReference type="Proteomes" id="UP001140096"/>
    </source>
</evidence>
<reference evidence="1" key="1">
    <citation type="submission" date="2022-07" db="EMBL/GenBank/DDBJ databases">
        <title>Phylogenomic reconstructions and comparative analyses of Kickxellomycotina fungi.</title>
        <authorList>
            <person name="Reynolds N.K."/>
            <person name="Stajich J.E."/>
            <person name="Barry K."/>
            <person name="Grigoriev I.V."/>
            <person name="Crous P."/>
            <person name="Smith M.E."/>
        </authorList>
    </citation>
    <scope>NUCLEOTIDE SEQUENCE</scope>
    <source>
        <strain evidence="1">CBS 102833</strain>
    </source>
</reference>
<gene>
    <name evidence="1" type="ORF">H4S07_003453</name>
</gene>
<dbReference type="EMBL" id="JANBUP010001121">
    <property type="protein sequence ID" value="KAJ2808215.1"/>
    <property type="molecule type" value="Genomic_DNA"/>
</dbReference>
<dbReference type="Proteomes" id="UP001140096">
    <property type="component" value="Unassembled WGS sequence"/>
</dbReference>
<organism evidence="1 2">
    <name type="scientific">Coemansia furcata</name>
    <dbReference type="NCBI Taxonomy" id="417177"/>
    <lineage>
        <taxon>Eukaryota</taxon>
        <taxon>Fungi</taxon>
        <taxon>Fungi incertae sedis</taxon>
        <taxon>Zoopagomycota</taxon>
        <taxon>Kickxellomycotina</taxon>
        <taxon>Kickxellomycetes</taxon>
        <taxon>Kickxellales</taxon>
        <taxon>Kickxellaceae</taxon>
        <taxon>Coemansia</taxon>
    </lineage>
</organism>
<evidence type="ECO:0000313" key="1">
    <source>
        <dbReference type="EMBL" id="KAJ2808215.1"/>
    </source>
</evidence>
<comment type="caution">
    <text evidence="1">The sequence shown here is derived from an EMBL/GenBank/DDBJ whole genome shotgun (WGS) entry which is preliminary data.</text>
</comment>
<proteinExistence type="predicted"/>
<feature type="non-terminal residue" evidence="1">
    <location>
        <position position="123"/>
    </location>
</feature>
<protein>
    <submittedName>
        <fullName evidence="1">Uncharacterized protein</fullName>
    </submittedName>
</protein>
<name>A0ACC1LGB4_9FUNG</name>